<feature type="region of interest" description="Disordered" evidence="1">
    <location>
        <begin position="236"/>
        <end position="262"/>
    </location>
</feature>
<proteinExistence type="predicted"/>
<evidence type="ECO:0000313" key="2">
    <source>
        <dbReference type="EMBL" id="KAF7423274.1"/>
    </source>
</evidence>
<organism evidence="2 3">
    <name type="scientific">Vespula pensylvanica</name>
    <name type="common">Western yellow jacket</name>
    <name type="synonym">Wasp</name>
    <dbReference type="NCBI Taxonomy" id="30213"/>
    <lineage>
        <taxon>Eukaryota</taxon>
        <taxon>Metazoa</taxon>
        <taxon>Ecdysozoa</taxon>
        <taxon>Arthropoda</taxon>
        <taxon>Hexapoda</taxon>
        <taxon>Insecta</taxon>
        <taxon>Pterygota</taxon>
        <taxon>Neoptera</taxon>
        <taxon>Endopterygota</taxon>
        <taxon>Hymenoptera</taxon>
        <taxon>Apocrita</taxon>
        <taxon>Aculeata</taxon>
        <taxon>Vespoidea</taxon>
        <taxon>Vespidae</taxon>
        <taxon>Vespinae</taxon>
        <taxon>Vespula</taxon>
    </lineage>
</organism>
<evidence type="ECO:0000256" key="1">
    <source>
        <dbReference type="SAM" id="MobiDB-lite"/>
    </source>
</evidence>
<comment type="caution">
    <text evidence="2">The sequence shown here is derived from an EMBL/GenBank/DDBJ whole genome shotgun (WGS) entry which is preliminary data.</text>
</comment>
<reference evidence="2" key="1">
    <citation type="journal article" date="2020" name="G3 (Bethesda)">
        <title>High-Quality Assemblies for Three Invasive Social Wasps from the &lt;i&gt;Vespula&lt;/i&gt; Genus.</title>
        <authorList>
            <person name="Harrop T.W.R."/>
            <person name="Guhlin J."/>
            <person name="McLaughlin G.M."/>
            <person name="Permina E."/>
            <person name="Stockwell P."/>
            <person name="Gilligan J."/>
            <person name="Le Lec M.F."/>
            <person name="Gruber M.A.M."/>
            <person name="Quinn O."/>
            <person name="Lovegrove M."/>
            <person name="Duncan E.J."/>
            <person name="Remnant E.J."/>
            <person name="Van Eeckhoven J."/>
            <person name="Graham B."/>
            <person name="Knapp R.A."/>
            <person name="Langford K.W."/>
            <person name="Kronenberg Z."/>
            <person name="Press M.O."/>
            <person name="Eacker S.M."/>
            <person name="Wilson-Rankin E.E."/>
            <person name="Purcell J."/>
            <person name="Lester P.J."/>
            <person name="Dearden P.K."/>
        </authorList>
    </citation>
    <scope>NUCLEOTIDE SEQUENCE</scope>
    <source>
        <strain evidence="2">Volc-1</strain>
    </source>
</reference>
<evidence type="ECO:0000313" key="3">
    <source>
        <dbReference type="Proteomes" id="UP000600918"/>
    </source>
</evidence>
<name>A0A834U974_VESPE</name>
<gene>
    <name evidence="2" type="ORF">H0235_008557</name>
</gene>
<feature type="compositionally biased region" description="Basic and acidic residues" evidence="1">
    <location>
        <begin position="38"/>
        <end position="55"/>
    </location>
</feature>
<protein>
    <submittedName>
        <fullName evidence="2">Uncharacterized protein</fullName>
    </submittedName>
</protein>
<dbReference type="EMBL" id="JACSDY010000007">
    <property type="protein sequence ID" value="KAF7423274.1"/>
    <property type="molecule type" value="Genomic_DNA"/>
</dbReference>
<dbReference type="AlphaFoldDB" id="A0A834U974"/>
<accession>A0A834U974</accession>
<keyword evidence="3" id="KW-1185">Reference proteome</keyword>
<dbReference type="Proteomes" id="UP000600918">
    <property type="component" value="Unassembled WGS sequence"/>
</dbReference>
<sequence length="262" mass="29818">MYTLRGFTIIKEIRCRRQLEVAGKIEFAESGVKRGRKRTDEEGHIPKGERKRVEQSKSDRIKASYTFTTMLGGLFPDRSCVFLRFEDTLFALMTHDVAAGNKLRKLFSRLLRGSESCFLKTSRVGTRPILQGAPSSSESFNATGNKLGEKFRYGHPVIALRNSLEGRFRNCRTNNLTVIRVPCESFEEPSEIDTPTLIKIVNILSTKVSISVRRWSFQFLEWRKSTKGRVVRMMGEGVGPGGVRGDKGDEYGKRKRRVMVDE</sequence>
<feature type="compositionally biased region" description="Basic and acidic residues" evidence="1">
    <location>
        <begin position="244"/>
        <end position="262"/>
    </location>
</feature>
<feature type="region of interest" description="Disordered" evidence="1">
    <location>
        <begin position="36"/>
        <end position="55"/>
    </location>
</feature>